<evidence type="ECO:0000256" key="2">
    <source>
        <dbReference type="ARBA" id="ARBA00022723"/>
    </source>
</evidence>
<comment type="cofactor">
    <cofactor evidence="6">
        <name>Zn(2+)</name>
        <dbReference type="ChEBI" id="CHEBI:29105"/>
    </cofactor>
    <text evidence="6">Binds 1 zinc ion per subunit.</text>
</comment>
<gene>
    <name evidence="10" type="ORF">CWB96_06280</name>
    <name evidence="9" type="ORF">CWB97_13590</name>
</gene>
<keyword evidence="5 6" id="KW-0482">Metalloprotease</keyword>
<keyword evidence="7" id="KW-1133">Transmembrane helix</keyword>
<comment type="similarity">
    <text evidence="6">Belongs to the peptidase M48 family.</text>
</comment>
<keyword evidence="7" id="KW-0472">Membrane</keyword>
<dbReference type="GO" id="GO:0051603">
    <property type="term" value="P:proteolysis involved in protein catabolic process"/>
    <property type="evidence" value="ECO:0007669"/>
    <property type="project" value="TreeGrafter"/>
</dbReference>
<dbReference type="GO" id="GO:0046872">
    <property type="term" value="F:metal ion binding"/>
    <property type="evidence" value="ECO:0007669"/>
    <property type="project" value="UniProtKB-KW"/>
</dbReference>
<reference evidence="11 12" key="2">
    <citation type="submission" date="2019-06" db="EMBL/GenBank/DDBJ databases">
        <title>Co-occurence of chitin degradation, pigmentation and bioactivity in marine Pseudoalteromonas.</title>
        <authorList>
            <person name="Sonnenschein E.C."/>
            <person name="Bech P.K."/>
        </authorList>
    </citation>
    <scope>NUCLEOTIDE SEQUENCE [LARGE SCALE GENOMIC DNA]</scope>
    <source>
        <strain evidence="12">S2231</strain>
        <strain evidence="11">S2233</strain>
    </source>
</reference>
<evidence type="ECO:0000313" key="10">
    <source>
        <dbReference type="EMBL" id="TMP60572.1"/>
    </source>
</evidence>
<keyword evidence="1 6" id="KW-0645">Protease</keyword>
<evidence type="ECO:0000259" key="8">
    <source>
        <dbReference type="Pfam" id="PF01435"/>
    </source>
</evidence>
<evidence type="ECO:0000256" key="3">
    <source>
        <dbReference type="ARBA" id="ARBA00022801"/>
    </source>
</evidence>
<feature type="transmembrane region" description="Helical" evidence="7">
    <location>
        <begin position="17"/>
        <end position="36"/>
    </location>
</feature>
<dbReference type="Pfam" id="PF01435">
    <property type="entry name" value="Peptidase_M48"/>
    <property type="match status" value="1"/>
</dbReference>
<organism evidence="10 12">
    <name type="scientific">Pseudoalteromonas citrea</name>
    <dbReference type="NCBI Taxonomy" id="43655"/>
    <lineage>
        <taxon>Bacteria</taxon>
        <taxon>Pseudomonadati</taxon>
        <taxon>Pseudomonadota</taxon>
        <taxon>Gammaproteobacteria</taxon>
        <taxon>Alteromonadales</taxon>
        <taxon>Pseudoalteromonadaceae</taxon>
        <taxon>Pseudoalteromonas</taxon>
    </lineage>
</organism>
<evidence type="ECO:0000256" key="1">
    <source>
        <dbReference type="ARBA" id="ARBA00022670"/>
    </source>
</evidence>
<feature type="domain" description="Peptidase M48" evidence="8">
    <location>
        <begin position="80"/>
        <end position="256"/>
    </location>
</feature>
<reference evidence="10" key="3">
    <citation type="submission" date="2019-09" db="EMBL/GenBank/DDBJ databases">
        <title>Co-occurence of chitin degradation, pigmentation and bioactivity in marine Pseudoalteromonas.</title>
        <authorList>
            <person name="Sonnenschein E.C."/>
            <person name="Bech P.K."/>
        </authorList>
    </citation>
    <scope>NUCLEOTIDE SEQUENCE</scope>
    <source>
        <strain evidence="10">S2231</strain>
        <strain evidence="9">S2233</strain>
    </source>
</reference>
<evidence type="ECO:0000313" key="12">
    <source>
        <dbReference type="Proteomes" id="UP000307706"/>
    </source>
</evidence>
<keyword evidence="11" id="KW-1185">Reference proteome</keyword>
<evidence type="ECO:0000313" key="11">
    <source>
        <dbReference type="Proteomes" id="UP000305730"/>
    </source>
</evidence>
<accession>A0A5S3XTF6</accession>
<dbReference type="EMBL" id="PNCL01000023">
    <property type="protein sequence ID" value="TMP60572.1"/>
    <property type="molecule type" value="Genomic_DNA"/>
</dbReference>
<dbReference type="Proteomes" id="UP000305730">
    <property type="component" value="Unassembled WGS sequence"/>
</dbReference>
<protein>
    <submittedName>
        <fullName evidence="10">Peptidase M48</fullName>
    </submittedName>
</protein>
<evidence type="ECO:0000313" key="9">
    <source>
        <dbReference type="EMBL" id="TMP41795.1"/>
    </source>
</evidence>
<sequence length="258" mass="28937">MNSNLEHRIRKEKQKQWLWIAMSALLVVLFASYQLYTQAIPYLAQKIAVAIPQPVYQAVDKHTLTTLDDTELSKTQLSELKQQEISTLFSQLIDNKREAQHVYTLEFRNWEDQANAMALANGTIIITDAMVALATDQQELSAILLHEIGHIEHNHVMESIVSSSLVFVGLGVILGDVTALSDLLLQGTIIGITQSYSKQAELEADKYASEHLIAQYGDHHAMSAVLQKLATENQGESSWLSTHPSFDERIEKIQNTEP</sequence>
<keyword evidence="2" id="KW-0479">Metal-binding</keyword>
<dbReference type="RefSeq" id="WP_138597433.1">
    <property type="nucleotide sequence ID" value="NZ_PNCK01000047.1"/>
</dbReference>
<evidence type="ECO:0000256" key="6">
    <source>
        <dbReference type="RuleBase" id="RU003983"/>
    </source>
</evidence>
<dbReference type="EMBL" id="PNCK01000047">
    <property type="protein sequence ID" value="TMP41795.1"/>
    <property type="molecule type" value="Genomic_DNA"/>
</dbReference>
<dbReference type="InterPro" id="IPR051156">
    <property type="entry name" value="Mito/Outer_Membr_Metalloprot"/>
</dbReference>
<keyword evidence="7" id="KW-0812">Transmembrane</keyword>
<dbReference type="OrthoDB" id="9810445at2"/>
<dbReference type="Gene3D" id="3.30.2010.10">
    <property type="entry name" value="Metalloproteases ('zincins'), catalytic domain"/>
    <property type="match status" value="1"/>
</dbReference>
<dbReference type="AlphaFoldDB" id="A0A5S3XTF6"/>
<dbReference type="PANTHER" id="PTHR22726:SF24">
    <property type="entry name" value="M48 FAMILY METALLOPEPTIDASE"/>
    <property type="match status" value="1"/>
</dbReference>
<dbReference type="Proteomes" id="UP000307706">
    <property type="component" value="Unassembled WGS sequence"/>
</dbReference>
<keyword evidence="4 6" id="KW-0862">Zinc</keyword>
<proteinExistence type="inferred from homology"/>
<dbReference type="GO" id="GO:0016020">
    <property type="term" value="C:membrane"/>
    <property type="evidence" value="ECO:0007669"/>
    <property type="project" value="TreeGrafter"/>
</dbReference>
<evidence type="ECO:0000256" key="7">
    <source>
        <dbReference type="SAM" id="Phobius"/>
    </source>
</evidence>
<reference evidence="10 12" key="1">
    <citation type="submission" date="2017-12" db="EMBL/GenBank/DDBJ databases">
        <authorList>
            <person name="Paulsen S."/>
            <person name="Gram L.K."/>
        </authorList>
    </citation>
    <scope>NUCLEOTIDE SEQUENCE [LARGE SCALE GENOMIC DNA]</scope>
    <source>
        <strain evidence="10 12">S2231</strain>
        <strain evidence="9">S2233</strain>
    </source>
</reference>
<dbReference type="PANTHER" id="PTHR22726">
    <property type="entry name" value="METALLOENDOPEPTIDASE OMA1"/>
    <property type="match status" value="1"/>
</dbReference>
<name>A0A5S3XTF6_9GAMM</name>
<keyword evidence="3 6" id="KW-0378">Hydrolase</keyword>
<dbReference type="CDD" id="cd07332">
    <property type="entry name" value="M48C_Oma1_like"/>
    <property type="match status" value="1"/>
</dbReference>
<evidence type="ECO:0000256" key="4">
    <source>
        <dbReference type="ARBA" id="ARBA00022833"/>
    </source>
</evidence>
<dbReference type="InterPro" id="IPR001915">
    <property type="entry name" value="Peptidase_M48"/>
</dbReference>
<evidence type="ECO:0000256" key="5">
    <source>
        <dbReference type="ARBA" id="ARBA00023049"/>
    </source>
</evidence>
<comment type="caution">
    <text evidence="10">The sequence shown here is derived from an EMBL/GenBank/DDBJ whole genome shotgun (WGS) entry which is preliminary data.</text>
</comment>
<dbReference type="GO" id="GO:0004222">
    <property type="term" value="F:metalloendopeptidase activity"/>
    <property type="evidence" value="ECO:0007669"/>
    <property type="project" value="InterPro"/>
</dbReference>